<dbReference type="HOGENOM" id="CLU_056632_8_2_10"/>
<dbReference type="InterPro" id="IPR001424">
    <property type="entry name" value="SOD_Cu_Zn_dom"/>
</dbReference>
<dbReference type="CDD" id="cd00305">
    <property type="entry name" value="Cu-Zn_Superoxide_Dismutase"/>
    <property type="match status" value="1"/>
</dbReference>
<dbReference type="InterPro" id="IPR036423">
    <property type="entry name" value="SOD-like_Cu/Zn_dom_sf"/>
</dbReference>
<comment type="cofactor">
    <cofactor evidence="2">
        <name>Zn(2+)</name>
        <dbReference type="ChEBI" id="CHEBI:29105"/>
    </cofactor>
    <text evidence="2">Binds 1 zinc ion per subunit.</text>
</comment>
<dbReference type="RefSeq" id="WP_013549032.1">
    <property type="nucleotide sequence ID" value="NC_014934.1"/>
</dbReference>
<dbReference type="STRING" id="688270.Celal_0182"/>
<evidence type="ECO:0000259" key="4">
    <source>
        <dbReference type="Pfam" id="PF00080"/>
    </source>
</evidence>
<dbReference type="KEGG" id="cao:Celal_0182"/>
<comment type="cofactor">
    <cofactor evidence="2">
        <name>Cu cation</name>
        <dbReference type="ChEBI" id="CHEBI:23378"/>
    </cofactor>
    <text evidence="2">Binds 1 copper ion per subunit.</text>
</comment>
<gene>
    <name evidence="5" type="ordered locus">Celal_0182</name>
</gene>
<dbReference type="PROSITE" id="PS00332">
    <property type="entry name" value="SOD_CU_ZN_2"/>
    <property type="match status" value="1"/>
</dbReference>
<keyword evidence="3" id="KW-0175">Coiled coil</keyword>
<dbReference type="InterPro" id="IPR024134">
    <property type="entry name" value="SOD_Cu/Zn_/chaperone"/>
</dbReference>
<dbReference type="EC" id="1.15.1.1" evidence="2"/>
<evidence type="ECO:0000256" key="1">
    <source>
        <dbReference type="ARBA" id="ARBA00010457"/>
    </source>
</evidence>
<sequence>MKKLIFALTIAVISISYSCKETKKEVEETSDEIENSANEMTDDMEDTMDEKTMTISLEPKSDSKVKGEVTFTEKDGEVMMVATLAGLSEGEHAIHIHETADCSSADGKSAGGHWNPTFQQHGKWGDEAGYHRGDIGNFMADADGNAKVEFSTDEWCIDCDDDTKNIIGKGVIVHQGVDDFTSQPSGDAGARVSCAGIIQ</sequence>
<evidence type="ECO:0000313" key="6">
    <source>
        <dbReference type="Proteomes" id="UP000008634"/>
    </source>
</evidence>
<dbReference type="Pfam" id="PF00080">
    <property type="entry name" value="Sod_Cu"/>
    <property type="match status" value="1"/>
</dbReference>
<protein>
    <recommendedName>
        <fullName evidence="2">Superoxide dismutase [Cu-Zn]</fullName>
        <ecNumber evidence="2">1.15.1.1</ecNumber>
    </recommendedName>
</protein>
<dbReference type="GO" id="GO:0004784">
    <property type="term" value="F:superoxide dismutase activity"/>
    <property type="evidence" value="ECO:0007669"/>
    <property type="project" value="UniProtKB-EC"/>
</dbReference>
<dbReference type="GO" id="GO:0005507">
    <property type="term" value="F:copper ion binding"/>
    <property type="evidence" value="ECO:0007669"/>
    <property type="project" value="InterPro"/>
</dbReference>
<evidence type="ECO:0000256" key="3">
    <source>
        <dbReference type="SAM" id="Coils"/>
    </source>
</evidence>
<keyword evidence="2" id="KW-0186">Copper</keyword>
<comment type="catalytic activity">
    <reaction evidence="2">
        <text>2 superoxide + 2 H(+) = H2O2 + O2</text>
        <dbReference type="Rhea" id="RHEA:20696"/>
        <dbReference type="ChEBI" id="CHEBI:15378"/>
        <dbReference type="ChEBI" id="CHEBI:15379"/>
        <dbReference type="ChEBI" id="CHEBI:16240"/>
        <dbReference type="ChEBI" id="CHEBI:18421"/>
        <dbReference type="EC" id="1.15.1.1"/>
    </reaction>
</comment>
<feature type="domain" description="Superoxide dismutase copper/zinc binding" evidence="4">
    <location>
        <begin position="65"/>
        <end position="197"/>
    </location>
</feature>
<dbReference type="SUPFAM" id="SSF49329">
    <property type="entry name" value="Cu,Zn superoxide dismutase-like"/>
    <property type="match status" value="1"/>
</dbReference>
<evidence type="ECO:0000256" key="2">
    <source>
        <dbReference type="RuleBase" id="RU000393"/>
    </source>
</evidence>
<keyword evidence="2" id="KW-0479">Metal-binding</keyword>
<reference evidence="5 6" key="1">
    <citation type="journal article" date="2010" name="Stand. Genomic Sci.">
        <title>Complete genome sequence of Cellulophaga algicola type strain (IC166).</title>
        <authorList>
            <person name="Abt B."/>
            <person name="Lu M."/>
            <person name="Misra M."/>
            <person name="Han C."/>
            <person name="Nolan M."/>
            <person name="Lucas S."/>
            <person name="Hammon N."/>
            <person name="Deshpande S."/>
            <person name="Cheng J.F."/>
            <person name="Tapia R."/>
            <person name="Goodwin L."/>
            <person name="Pitluck S."/>
            <person name="Liolios K."/>
            <person name="Pagani I."/>
            <person name="Ivanova N."/>
            <person name="Mavromatis K."/>
            <person name="Ovchinikova G."/>
            <person name="Pati A."/>
            <person name="Chen A."/>
            <person name="Palaniappan K."/>
            <person name="Land M."/>
            <person name="Hauser L."/>
            <person name="Chang Y.J."/>
            <person name="Jeffries C.D."/>
            <person name="Detter J.C."/>
            <person name="Brambilla E."/>
            <person name="Rohde M."/>
            <person name="Tindall B.J."/>
            <person name="Goker M."/>
            <person name="Woyke T."/>
            <person name="Bristow J."/>
            <person name="Eisen J.A."/>
            <person name="Markowitz V."/>
            <person name="Hugenholtz P."/>
            <person name="Kyrpides N.C."/>
            <person name="Klenk H.P."/>
            <person name="Lapidus A."/>
        </authorList>
    </citation>
    <scope>NUCLEOTIDE SEQUENCE [LARGE SCALE GENOMIC DNA]</scope>
    <source>
        <strain evidence="6">DSM 14237 / IC166 / ACAM 630</strain>
    </source>
</reference>
<dbReference type="AlphaFoldDB" id="E6X7U0"/>
<accession>E6X7U0</accession>
<comment type="similarity">
    <text evidence="1 2">Belongs to the Cu-Zn superoxide dismutase family.</text>
</comment>
<dbReference type="eggNOG" id="COG2032">
    <property type="taxonomic scope" value="Bacteria"/>
</dbReference>
<dbReference type="Proteomes" id="UP000008634">
    <property type="component" value="Chromosome"/>
</dbReference>
<dbReference type="Gene3D" id="2.60.40.200">
    <property type="entry name" value="Superoxide dismutase, copper/zinc binding domain"/>
    <property type="match status" value="1"/>
</dbReference>
<evidence type="ECO:0000313" key="5">
    <source>
        <dbReference type="EMBL" id="ADV47533.1"/>
    </source>
</evidence>
<dbReference type="InterPro" id="IPR018152">
    <property type="entry name" value="SOD_Cu/Zn_BS"/>
</dbReference>
<organism evidence="5 6">
    <name type="scientific">Cellulophaga algicola (strain DSM 14237 / IC166 / ACAM 630)</name>
    <dbReference type="NCBI Taxonomy" id="688270"/>
    <lineage>
        <taxon>Bacteria</taxon>
        <taxon>Pseudomonadati</taxon>
        <taxon>Bacteroidota</taxon>
        <taxon>Flavobacteriia</taxon>
        <taxon>Flavobacteriales</taxon>
        <taxon>Flavobacteriaceae</taxon>
        <taxon>Cellulophaga</taxon>
    </lineage>
</organism>
<dbReference type="PROSITE" id="PS51257">
    <property type="entry name" value="PROKAR_LIPOPROTEIN"/>
    <property type="match status" value="1"/>
</dbReference>
<keyword evidence="2" id="KW-0862">Zinc</keyword>
<proteinExistence type="inferred from homology"/>
<dbReference type="EMBL" id="CP002453">
    <property type="protein sequence ID" value="ADV47533.1"/>
    <property type="molecule type" value="Genomic_DNA"/>
</dbReference>
<feature type="coiled-coil region" evidence="3">
    <location>
        <begin position="19"/>
        <end position="50"/>
    </location>
</feature>
<keyword evidence="6" id="KW-1185">Reference proteome</keyword>
<name>E6X7U0_CELAD</name>
<dbReference type="OrthoDB" id="9792957at2"/>
<dbReference type="PANTHER" id="PTHR10003">
    <property type="entry name" value="SUPEROXIDE DISMUTASE CU-ZN -RELATED"/>
    <property type="match status" value="1"/>
</dbReference>
<comment type="function">
    <text evidence="2">Destroys radicals which are normally produced within the cells and which are toxic to biological systems.</text>
</comment>
<keyword evidence="2" id="KW-0560">Oxidoreductase</keyword>